<dbReference type="AlphaFoldDB" id="T0YJ03"/>
<evidence type="ECO:0008006" key="2">
    <source>
        <dbReference type="Google" id="ProtNLM"/>
    </source>
</evidence>
<reference evidence="1" key="2">
    <citation type="journal article" date="2014" name="ISME J.">
        <title>Microbial stratification in low pH oxic and suboxic macroscopic growths along an acid mine drainage.</title>
        <authorList>
            <person name="Mendez-Garcia C."/>
            <person name="Mesa V."/>
            <person name="Sprenger R.R."/>
            <person name="Richter M."/>
            <person name="Diez M.S."/>
            <person name="Solano J."/>
            <person name="Bargiela R."/>
            <person name="Golyshina O.V."/>
            <person name="Manteca A."/>
            <person name="Ramos J.L."/>
            <person name="Gallego J.R."/>
            <person name="Llorente I."/>
            <person name="Martins Dos Santos V.A."/>
            <person name="Jensen O.N."/>
            <person name="Pelaez A.I."/>
            <person name="Sanchez J."/>
            <person name="Ferrer M."/>
        </authorList>
    </citation>
    <scope>NUCLEOTIDE SEQUENCE</scope>
</reference>
<gene>
    <name evidence="1" type="ORF">B1A_18317</name>
</gene>
<protein>
    <recommendedName>
        <fullName evidence="2">MULE transposase, conserved domain protein</fullName>
    </recommendedName>
</protein>
<sequence>LAHVFPGIPIRICLMHFLRDLGKDILHDLHTSLGNEINNRRVKSPLKSILRSMPEYNQDILLEIEQGFSSDRECVETMAIRKILEPVLTVNGSSGYGFPFSLDHLNFHLSCREAEKKLDILSCSIREENSVKLINNAMKVIRRITKNDTITEIAGKLSDVNMLFRKIRSAFNIPEKGGLSDGMNDDASSVNSATLP</sequence>
<dbReference type="EMBL" id="AUZX01013506">
    <property type="protein sequence ID" value="EQD35386.1"/>
    <property type="molecule type" value="Genomic_DNA"/>
</dbReference>
<organism evidence="1">
    <name type="scientific">mine drainage metagenome</name>
    <dbReference type="NCBI Taxonomy" id="410659"/>
    <lineage>
        <taxon>unclassified sequences</taxon>
        <taxon>metagenomes</taxon>
        <taxon>ecological metagenomes</taxon>
    </lineage>
</organism>
<name>T0YJ03_9ZZZZ</name>
<evidence type="ECO:0000313" key="1">
    <source>
        <dbReference type="EMBL" id="EQD35386.1"/>
    </source>
</evidence>
<accession>T0YJ03</accession>
<reference evidence="1" key="1">
    <citation type="submission" date="2013-08" db="EMBL/GenBank/DDBJ databases">
        <authorList>
            <person name="Mendez C."/>
            <person name="Richter M."/>
            <person name="Ferrer M."/>
            <person name="Sanchez J."/>
        </authorList>
    </citation>
    <scope>NUCLEOTIDE SEQUENCE</scope>
</reference>
<proteinExistence type="predicted"/>
<comment type="caution">
    <text evidence="1">The sequence shown here is derived from an EMBL/GenBank/DDBJ whole genome shotgun (WGS) entry which is preliminary data.</text>
</comment>
<feature type="non-terminal residue" evidence="1">
    <location>
        <position position="1"/>
    </location>
</feature>